<dbReference type="Pfam" id="PF13429">
    <property type="entry name" value="TPR_15"/>
    <property type="match status" value="1"/>
</dbReference>
<keyword evidence="5" id="KW-1185">Reference proteome</keyword>
<dbReference type="Gene3D" id="1.25.40.10">
    <property type="entry name" value="Tetratricopeptide repeat domain"/>
    <property type="match status" value="3"/>
</dbReference>
<dbReference type="SMART" id="SM00028">
    <property type="entry name" value="TPR"/>
    <property type="match status" value="6"/>
</dbReference>
<name>A0A221K2L7_9RHOB</name>
<dbReference type="STRING" id="1402135.SAMN05444149_103424"/>
<evidence type="ECO:0000313" key="5">
    <source>
        <dbReference type="Proteomes" id="UP000199754"/>
    </source>
</evidence>
<dbReference type="PROSITE" id="PS50005">
    <property type="entry name" value="TPR"/>
    <property type="match status" value="2"/>
</dbReference>
<evidence type="ECO:0000256" key="2">
    <source>
        <dbReference type="ARBA" id="ARBA00022803"/>
    </source>
</evidence>
<organism evidence="4 5">
    <name type="scientific">Pseudosulfitobacter pseudonitzschiae</name>
    <dbReference type="NCBI Taxonomy" id="1402135"/>
    <lineage>
        <taxon>Bacteria</taxon>
        <taxon>Pseudomonadati</taxon>
        <taxon>Pseudomonadota</taxon>
        <taxon>Alphaproteobacteria</taxon>
        <taxon>Rhodobacterales</taxon>
        <taxon>Roseobacteraceae</taxon>
        <taxon>Pseudosulfitobacter</taxon>
    </lineage>
</organism>
<sequence length="632" mass="68903">MNPAIMQVKMPWVRPVPPDCDKTLGKLLPHLTALFATLWAAPLRPRADLLALFQIEISRGCRVIRSILKSTVATALIWTLAGPLAAQDVAGPYLAARHATYLNDFGTAAGYYDTALRHDAGNAELMEHATLAHLLLGDVAHALPIAQTMQDAGLRSQAANMAIITDIAHREDYAALLERDMETQGIGPLVDGLLQAWAHVGEGDIQAASDAFDAVAKEQGLKGFALYHKAMALALEGDYPAAEAIFAGTDSGTMVRTRRGALARAEVLSQMGRNADAVTSLRDAFGGGMDPELGRVITALEAGEKLPFTHVTSARDGLAEVFASLAAALRSEAAADYTLLYGRLALYLRPSHVDALLLNAELLEELGQYDLAIDAYKQVPASDPAFHAAELGRAAALRRADKPDAAIEVLEQLARQYPDLPMVHSTLGDLLRQQDQFVPAIAAYDRALELTPEGARAQWFLLYARAIAHERLDQWQEAEADFRHALALNPGQPQVLNYLGYSMVEQQINLDEALEMIQQAAAANPDSGYIIDSLGWVLYRLGRYDEAVDHMERAVQLEPVDPVVNDHLGDVLWAVGRKREAQFQWSRALSFVDPKDTDGEADPGRMRRKLEVGLDKVLAEEGAPPLMMARDR</sequence>
<feature type="repeat" description="TPR" evidence="3">
    <location>
        <begin position="528"/>
        <end position="561"/>
    </location>
</feature>
<keyword evidence="4" id="KW-0449">Lipoprotein</keyword>
<feature type="repeat" description="TPR" evidence="3">
    <location>
        <begin position="421"/>
        <end position="454"/>
    </location>
</feature>
<dbReference type="PROSITE" id="PS50293">
    <property type="entry name" value="TPR_REGION"/>
    <property type="match status" value="1"/>
</dbReference>
<dbReference type="Proteomes" id="UP000199754">
    <property type="component" value="Chromosome"/>
</dbReference>
<dbReference type="PANTHER" id="PTHR44858">
    <property type="entry name" value="TETRATRICOPEPTIDE REPEAT PROTEIN 6"/>
    <property type="match status" value="1"/>
</dbReference>
<dbReference type="EMBL" id="CP022415">
    <property type="protein sequence ID" value="ASM73244.1"/>
    <property type="molecule type" value="Genomic_DNA"/>
</dbReference>
<dbReference type="SUPFAM" id="SSF48452">
    <property type="entry name" value="TPR-like"/>
    <property type="match status" value="2"/>
</dbReference>
<proteinExistence type="predicted"/>
<dbReference type="InterPro" id="IPR050498">
    <property type="entry name" value="Ycf3"/>
</dbReference>
<reference evidence="4 5" key="1">
    <citation type="submission" date="2017-07" db="EMBL/GenBank/DDBJ databases">
        <title>Genome Sequence of Sulfitobacter pseudonitzschiae Strain SMR1 Isolated from a culture of the Diatom Skeletonema marinoi.</title>
        <authorList>
            <person name="Topel M."/>
            <person name="Pinder M.I.M."/>
            <person name="Johansson O.N."/>
            <person name="Kourtchenko O."/>
            <person name="Godhe A."/>
            <person name="Clarke A.K."/>
        </authorList>
    </citation>
    <scope>NUCLEOTIDE SEQUENCE [LARGE SCALE GENOMIC DNA]</scope>
    <source>
        <strain evidence="4 5">SMR1</strain>
    </source>
</reference>
<keyword evidence="2 3" id="KW-0802">TPR repeat</keyword>
<evidence type="ECO:0000313" key="4">
    <source>
        <dbReference type="EMBL" id="ASM73244.1"/>
    </source>
</evidence>
<protein>
    <submittedName>
        <fullName evidence="4">Lipoprotein NlpI</fullName>
    </submittedName>
</protein>
<accession>A0A221K2L7</accession>
<evidence type="ECO:0000256" key="1">
    <source>
        <dbReference type="ARBA" id="ARBA00022737"/>
    </source>
</evidence>
<gene>
    <name evidence="4" type="primary">nlpI</name>
    <name evidence="4" type="ORF">SULPSESMR1_02447</name>
</gene>
<dbReference type="InterPro" id="IPR011990">
    <property type="entry name" value="TPR-like_helical_dom_sf"/>
</dbReference>
<dbReference type="Pfam" id="PF13432">
    <property type="entry name" value="TPR_16"/>
    <property type="match status" value="1"/>
</dbReference>
<dbReference type="KEGG" id="spse:SULPSESMR1_02447"/>
<keyword evidence="1" id="KW-0677">Repeat</keyword>
<evidence type="ECO:0000256" key="3">
    <source>
        <dbReference type="PROSITE-ProRule" id="PRU00339"/>
    </source>
</evidence>
<dbReference type="PANTHER" id="PTHR44858:SF17">
    <property type="match status" value="1"/>
</dbReference>
<dbReference type="AlphaFoldDB" id="A0A221K2L7"/>
<dbReference type="InterPro" id="IPR019734">
    <property type="entry name" value="TPR_rpt"/>
</dbReference>